<gene>
    <name evidence="1" type="ORF">BV394_09795</name>
</gene>
<dbReference type="Proteomes" id="UP000187266">
    <property type="component" value="Chromosome"/>
</dbReference>
<accession>A0A2M9DAN9</accession>
<dbReference type="Pfam" id="PF01135">
    <property type="entry name" value="PCMT"/>
    <property type="match status" value="1"/>
</dbReference>
<reference evidence="1 2" key="1">
    <citation type="submission" date="2017-01" db="EMBL/GenBank/DDBJ databases">
        <title>Genomic analysis of Xuhuaishuia manganoxidans DY6-4.</title>
        <authorList>
            <person name="Wang X."/>
        </authorList>
    </citation>
    <scope>NUCLEOTIDE SEQUENCE [LARGE SCALE GENOMIC DNA]</scope>
    <source>
        <strain evidence="1 2">DY6-4</strain>
    </source>
</reference>
<dbReference type="EMBL" id="CP019124">
    <property type="protein sequence ID" value="APX89974.1"/>
    <property type="molecule type" value="Genomic_DNA"/>
</dbReference>
<protein>
    <submittedName>
        <fullName evidence="1">Uncharacterized protein</fullName>
    </submittedName>
</protein>
<name>A0A1U7DJ06_9RHOB</name>
<sequence>MESGFWNRRAADLRQAIGTRRMRLAGMVLLSGRDGPAAALPARTRREVLEGTHRSAAAAMIRDFLQPGDRVLEVGTGPGLTALLAAERTGPGQVVTYEANPALAPLIRANFALNDSAPDLRIAAISADGRDFPVAGHAPTPGLSVDAALAEHRANALVLDAGGSEVEILTAADLRRIARIILATHPERTGPAAQRALEKTLVDRGFRVWARAGATCLVTR</sequence>
<dbReference type="AlphaFoldDB" id="A0A1U7DJ06"/>
<evidence type="ECO:0000313" key="1">
    <source>
        <dbReference type="EMBL" id="APX89974.1"/>
    </source>
</evidence>
<organism evidence="1 2">
    <name type="scientific">Brevirhabdus pacifica</name>
    <dbReference type="NCBI Taxonomy" id="1267768"/>
    <lineage>
        <taxon>Bacteria</taxon>
        <taxon>Pseudomonadati</taxon>
        <taxon>Pseudomonadota</taxon>
        <taxon>Alphaproteobacteria</taxon>
        <taxon>Rhodobacterales</taxon>
        <taxon>Paracoccaceae</taxon>
        <taxon>Brevirhabdus</taxon>
    </lineage>
</organism>
<dbReference type="InterPro" id="IPR029063">
    <property type="entry name" value="SAM-dependent_MTases_sf"/>
</dbReference>
<dbReference type="SUPFAM" id="SSF53335">
    <property type="entry name" value="S-adenosyl-L-methionine-dependent methyltransferases"/>
    <property type="match status" value="1"/>
</dbReference>
<evidence type="ECO:0000313" key="2">
    <source>
        <dbReference type="Proteomes" id="UP000187266"/>
    </source>
</evidence>
<dbReference type="Gene3D" id="3.40.50.150">
    <property type="entry name" value="Vaccinia Virus protein VP39"/>
    <property type="match status" value="1"/>
</dbReference>
<dbReference type="STRING" id="1267768.BV394_09795"/>
<dbReference type="RefSeq" id="WP_076979995.1">
    <property type="nucleotide sequence ID" value="NZ_CP019124.1"/>
</dbReference>
<keyword evidence="2" id="KW-1185">Reference proteome</keyword>
<accession>A0A1U7DJ06</accession>
<proteinExistence type="predicted"/>